<dbReference type="InterPro" id="IPR036366">
    <property type="entry name" value="PGBDSf"/>
</dbReference>
<feature type="domain" description="M23ase beta-sheet core" evidence="4">
    <location>
        <begin position="41"/>
        <end position="135"/>
    </location>
</feature>
<proteinExistence type="predicted"/>
<dbReference type="GO" id="GO:0031640">
    <property type="term" value="P:killing of cells of another organism"/>
    <property type="evidence" value="ECO:0007669"/>
    <property type="project" value="UniProtKB-KW"/>
</dbReference>
<feature type="domain" description="Peptidoglycan binding-like" evidence="3">
    <location>
        <begin position="165"/>
        <end position="214"/>
    </location>
</feature>
<organism evidence="5 6">
    <name type="scientific">Microbacterium phage Burro</name>
    <dbReference type="NCBI Taxonomy" id="2315703"/>
    <lineage>
        <taxon>Viruses</taxon>
        <taxon>Duplodnaviria</taxon>
        <taxon>Heunggongvirae</taxon>
        <taxon>Uroviricota</taxon>
        <taxon>Caudoviricetes</taxon>
        <taxon>Burrovirus</taxon>
        <taxon>Burrovirus burro</taxon>
    </lineage>
</organism>
<keyword evidence="1" id="KW-0929">Antimicrobial</keyword>
<dbReference type="Proteomes" id="UP000267142">
    <property type="component" value="Segment"/>
</dbReference>
<keyword evidence="6" id="KW-1185">Reference proteome</keyword>
<dbReference type="Pfam" id="PF01471">
    <property type="entry name" value="PG_binding_1"/>
    <property type="match status" value="1"/>
</dbReference>
<dbReference type="InterPro" id="IPR011055">
    <property type="entry name" value="Dup_hybrid_motif"/>
</dbReference>
<dbReference type="InterPro" id="IPR016047">
    <property type="entry name" value="M23ase_b-sheet_dom"/>
</dbReference>
<evidence type="ECO:0000256" key="1">
    <source>
        <dbReference type="ARBA" id="ARBA00022529"/>
    </source>
</evidence>
<dbReference type="PANTHER" id="PTHR21666">
    <property type="entry name" value="PEPTIDASE-RELATED"/>
    <property type="match status" value="1"/>
</dbReference>
<keyword evidence="2" id="KW-0081">Bacteriolytic enzyme</keyword>
<dbReference type="Gene3D" id="2.70.70.10">
    <property type="entry name" value="Glucose Permease (Domain IIA)"/>
    <property type="match status" value="1"/>
</dbReference>
<dbReference type="GeneID" id="55611844"/>
<evidence type="ECO:0000313" key="5">
    <source>
        <dbReference type="EMBL" id="AYD86177.2"/>
    </source>
</evidence>
<dbReference type="InterPro" id="IPR036365">
    <property type="entry name" value="PGBD-like_sf"/>
</dbReference>
<dbReference type="GO" id="GO:0042742">
    <property type="term" value="P:defense response to bacterium"/>
    <property type="evidence" value="ECO:0007669"/>
    <property type="project" value="UniProtKB-KW"/>
</dbReference>
<dbReference type="PANTHER" id="PTHR21666:SF270">
    <property type="entry name" value="MUREIN HYDROLASE ACTIVATOR ENVC"/>
    <property type="match status" value="1"/>
</dbReference>
<dbReference type="Gene3D" id="1.10.101.10">
    <property type="entry name" value="PGBD-like superfamily/PGBD"/>
    <property type="match status" value="1"/>
</dbReference>
<dbReference type="InterPro" id="IPR050570">
    <property type="entry name" value="Cell_wall_metabolism_enzyme"/>
</dbReference>
<dbReference type="RefSeq" id="YP_009841653.1">
    <property type="nucleotide sequence ID" value="NC_048733.1"/>
</dbReference>
<dbReference type="SUPFAM" id="SSF51261">
    <property type="entry name" value="Duplicated hybrid motif"/>
    <property type="match status" value="1"/>
</dbReference>
<gene>
    <name evidence="5" type="primary">34</name>
    <name evidence="5" type="ORF">SEA_BURRO_34</name>
</gene>
<dbReference type="EMBL" id="MH825698">
    <property type="protein sequence ID" value="AYD86177.2"/>
    <property type="molecule type" value="Genomic_DNA"/>
</dbReference>
<evidence type="ECO:0000259" key="3">
    <source>
        <dbReference type="Pfam" id="PF01471"/>
    </source>
</evidence>
<dbReference type="SUPFAM" id="SSF47090">
    <property type="entry name" value="PGBD-like"/>
    <property type="match status" value="1"/>
</dbReference>
<evidence type="ECO:0000256" key="2">
    <source>
        <dbReference type="ARBA" id="ARBA00022638"/>
    </source>
</evidence>
<protein>
    <submittedName>
        <fullName evidence="5">Lysin A</fullName>
    </submittedName>
</protein>
<evidence type="ECO:0000259" key="4">
    <source>
        <dbReference type="Pfam" id="PF01551"/>
    </source>
</evidence>
<evidence type="ECO:0000313" key="6">
    <source>
        <dbReference type="Proteomes" id="UP000267142"/>
    </source>
</evidence>
<accession>A0A386KPJ2</accession>
<dbReference type="CDD" id="cd12797">
    <property type="entry name" value="M23_peptidase"/>
    <property type="match status" value="1"/>
</dbReference>
<dbReference type="GO" id="GO:0004222">
    <property type="term" value="F:metalloendopeptidase activity"/>
    <property type="evidence" value="ECO:0007669"/>
    <property type="project" value="TreeGrafter"/>
</dbReference>
<dbReference type="KEGG" id="vg:55611844"/>
<reference evidence="5 6" key="1">
    <citation type="submission" date="2018-08" db="EMBL/GenBank/DDBJ databases">
        <authorList>
            <person name="Solberg C.E."/>
            <person name="Bonilla J.A."/>
            <person name="Klyczek K."/>
            <person name="Garlena R.A."/>
            <person name="Russell D.A."/>
            <person name="Pope W.H."/>
            <person name="Jacobs-Sera D."/>
            <person name="Hatfull G.F."/>
        </authorList>
    </citation>
    <scope>NUCLEOTIDE SEQUENCE [LARGE SCALE GENOMIC DNA]</scope>
</reference>
<name>A0A386KPJ2_9CAUD</name>
<dbReference type="InterPro" id="IPR002477">
    <property type="entry name" value="Peptidoglycan-bd-like"/>
</dbReference>
<sequence length="323" mass="35321">MEHGKDTIMADVKGGYAYPSSTTRITSSWNDHRNRPVPSSEPGTDYGCAYGSAIFAPEDGVVVDIKNTTSGGTGRYVTIDLGDGRRTRALHLSRILVSKGQRVKRGQEIAKSGASGFGKEWGYGAHVHQTLWEHQSYSFGKNATIDFQRSVGADNDGGGLKYDQATADIQASLNRYRGEKLIVDGLRGPATIAAIKRLQTFLGVGVDGIWGPITNTKYNEWVKKTHPPKPPNPQYHNVTLDDIASIGDVRGLQKIARLYLPQQVDGKWGPNSKTGLQRFLNANYGGSLTTWLRSKWGYVGNEQFGPQMKAALQRANAANLKQL</sequence>
<dbReference type="Pfam" id="PF01551">
    <property type="entry name" value="Peptidase_M23"/>
    <property type="match status" value="1"/>
</dbReference>